<keyword evidence="5" id="KW-1185">Reference proteome</keyword>
<dbReference type="InterPro" id="IPR049492">
    <property type="entry name" value="BD-FAE-like_dom"/>
</dbReference>
<dbReference type="PANTHER" id="PTHR48081">
    <property type="entry name" value="AB HYDROLASE SUPERFAMILY PROTEIN C4A8.06C"/>
    <property type="match status" value="1"/>
</dbReference>
<comment type="caution">
    <text evidence="4">The sequence shown here is derived from an EMBL/GenBank/DDBJ whole genome shotgun (WGS) entry which is preliminary data.</text>
</comment>
<reference evidence="4 5" key="1">
    <citation type="submission" date="2018-06" db="EMBL/GenBank/DDBJ databases">
        <title>Genomic Encyclopedia of Type Strains, Phase IV (KMG-IV): sequencing the most valuable type-strain genomes for metagenomic binning, comparative biology and taxonomic classification.</title>
        <authorList>
            <person name="Goeker M."/>
        </authorList>
    </citation>
    <scope>NUCLEOTIDE SEQUENCE [LARGE SCALE GENOMIC DNA]</scope>
    <source>
        <strain evidence="4 5">DSM 25532</strain>
    </source>
</reference>
<dbReference type="InterPro" id="IPR029058">
    <property type="entry name" value="AB_hydrolase_fold"/>
</dbReference>
<keyword evidence="2" id="KW-0732">Signal</keyword>
<dbReference type="AlphaFoldDB" id="A0A366HU19"/>
<dbReference type="InterPro" id="IPR050300">
    <property type="entry name" value="GDXG_lipolytic_enzyme"/>
</dbReference>
<evidence type="ECO:0000256" key="1">
    <source>
        <dbReference type="ARBA" id="ARBA00022801"/>
    </source>
</evidence>
<organism evidence="4 5">
    <name type="scientific">Roseimicrobium gellanilyticum</name>
    <dbReference type="NCBI Taxonomy" id="748857"/>
    <lineage>
        <taxon>Bacteria</taxon>
        <taxon>Pseudomonadati</taxon>
        <taxon>Verrucomicrobiota</taxon>
        <taxon>Verrucomicrobiia</taxon>
        <taxon>Verrucomicrobiales</taxon>
        <taxon>Verrucomicrobiaceae</taxon>
        <taxon>Roseimicrobium</taxon>
    </lineage>
</organism>
<name>A0A366HU19_9BACT</name>
<sequence length="294" mass="32126">MTRWLSLFSLLLAFTALPAEEPIKVKFLEMKGLTFTADLPYKTGENLGDYEKERCKLDLYLPTRVKNFPVIVWFHGGGITGGNKDGGDTPKVVHSWVQKGIAVASVNYRLSPKVKFPAYVEDGAAAVAWVQKNIASHGGDPKRVFVGGHSAGAYLSMMLGLDAKYLTAVGVNPASIAGLIPVSGQTMTHFTVREERGLPKDDVIADEAAPIHFVRKDAPPMLLLMGDKDWPARLEENQYFAALLKVKKHEHTTLIVVPDRTHGSIFGKLQDESDAGRAAILKFVADPVGFAKRS</sequence>
<feature type="signal peptide" evidence="2">
    <location>
        <begin position="1"/>
        <end position="19"/>
    </location>
</feature>
<dbReference type="EMBL" id="QNRR01000002">
    <property type="protein sequence ID" value="RBP46197.1"/>
    <property type="molecule type" value="Genomic_DNA"/>
</dbReference>
<keyword evidence="1" id="KW-0378">Hydrolase</keyword>
<gene>
    <name evidence="4" type="ORF">DES53_102583</name>
</gene>
<dbReference type="GO" id="GO:0016787">
    <property type="term" value="F:hydrolase activity"/>
    <property type="evidence" value="ECO:0007669"/>
    <property type="project" value="UniProtKB-KW"/>
</dbReference>
<evidence type="ECO:0000313" key="5">
    <source>
        <dbReference type="Proteomes" id="UP000253426"/>
    </source>
</evidence>
<evidence type="ECO:0000256" key="2">
    <source>
        <dbReference type="SAM" id="SignalP"/>
    </source>
</evidence>
<protein>
    <submittedName>
        <fullName evidence="4">Acetyl esterase/lipase</fullName>
    </submittedName>
</protein>
<evidence type="ECO:0000313" key="4">
    <source>
        <dbReference type="EMBL" id="RBP46197.1"/>
    </source>
</evidence>
<dbReference type="PANTHER" id="PTHR48081:SF9">
    <property type="entry name" value="CARBOXYLESTERASE"/>
    <property type="match status" value="1"/>
</dbReference>
<dbReference type="SUPFAM" id="SSF53474">
    <property type="entry name" value="alpha/beta-Hydrolases"/>
    <property type="match status" value="1"/>
</dbReference>
<dbReference type="Proteomes" id="UP000253426">
    <property type="component" value="Unassembled WGS sequence"/>
</dbReference>
<dbReference type="Gene3D" id="3.40.50.1820">
    <property type="entry name" value="alpha/beta hydrolase"/>
    <property type="match status" value="1"/>
</dbReference>
<accession>A0A366HU19</accession>
<feature type="chain" id="PRO_5016586201" evidence="2">
    <location>
        <begin position="20"/>
        <end position="294"/>
    </location>
</feature>
<proteinExistence type="predicted"/>
<evidence type="ECO:0000259" key="3">
    <source>
        <dbReference type="Pfam" id="PF20434"/>
    </source>
</evidence>
<feature type="domain" description="BD-FAE-like" evidence="3">
    <location>
        <begin position="57"/>
        <end position="164"/>
    </location>
</feature>
<dbReference type="Pfam" id="PF20434">
    <property type="entry name" value="BD-FAE"/>
    <property type="match status" value="1"/>
</dbReference>